<dbReference type="EMBL" id="JACRTC010000005">
    <property type="protein sequence ID" value="MBC8570799.1"/>
    <property type="molecule type" value="Genomic_DNA"/>
</dbReference>
<proteinExistence type="predicted"/>
<accession>A0A926EE73</accession>
<sequence length="92" mass="10327">MSCPTCLLKAMKKESAMAQGGMEYSMPPFSLGVSALHGRKQPQQRLLLIAPVKYENFVKFFAISIDSQEEKGYSTDGKNVNNLTISFHPTWR</sequence>
<dbReference type="Proteomes" id="UP000660861">
    <property type="component" value="Unassembled WGS sequence"/>
</dbReference>
<dbReference type="AlphaFoldDB" id="A0A926EE73"/>
<protein>
    <submittedName>
        <fullName evidence="1">Uncharacterized protein</fullName>
    </submittedName>
</protein>
<comment type="caution">
    <text evidence="1">The sequence shown here is derived from an EMBL/GenBank/DDBJ whole genome shotgun (WGS) entry which is preliminary data.</text>
</comment>
<evidence type="ECO:0000313" key="1">
    <source>
        <dbReference type="EMBL" id="MBC8570799.1"/>
    </source>
</evidence>
<reference evidence="1" key="1">
    <citation type="submission" date="2020-08" db="EMBL/GenBank/DDBJ databases">
        <title>Genome public.</title>
        <authorList>
            <person name="Liu C."/>
            <person name="Sun Q."/>
        </authorList>
    </citation>
    <scope>NUCLEOTIDE SEQUENCE</scope>
    <source>
        <strain evidence="1">NSJ-54</strain>
    </source>
</reference>
<dbReference type="RefSeq" id="WP_262397893.1">
    <property type="nucleotide sequence ID" value="NZ_JACRTC010000005.1"/>
</dbReference>
<name>A0A926EE73_9FIRM</name>
<keyword evidence="2" id="KW-1185">Reference proteome</keyword>
<organism evidence="1 2">
    <name type="scientific">Zongyangia hominis</name>
    <dbReference type="NCBI Taxonomy" id="2763677"/>
    <lineage>
        <taxon>Bacteria</taxon>
        <taxon>Bacillati</taxon>
        <taxon>Bacillota</taxon>
        <taxon>Clostridia</taxon>
        <taxon>Eubacteriales</taxon>
        <taxon>Oscillospiraceae</taxon>
        <taxon>Zongyangia</taxon>
    </lineage>
</organism>
<evidence type="ECO:0000313" key="2">
    <source>
        <dbReference type="Proteomes" id="UP000660861"/>
    </source>
</evidence>
<gene>
    <name evidence="1" type="ORF">H8709_08160</name>
</gene>